<evidence type="ECO:0000256" key="6">
    <source>
        <dbReference type="ARBA" id="ARBA00023242"/>
    </source>
</evidence>
<dbReference type="InterPro" id="IPR050933">
    <property type="entry name" value="Circadian_TF"/>
</dbReference>
<feature type="coiled-coil region" evidence="7">
    <location>
        <begin position="791"/>
        <end position="825"/>
    </location>
</feature>
<dbReference type="GO" id="GO:0046983">
    <property type="term" value="F:protein dimerization activity"/>
    <property type="evidence" value="ECO:0007669"/>
    <property type="project" value="InterPro"/>
</dbReference>
<organism evidence="11 12">
    <name type="scientific">Fopius arisanus</name>
    <dbReference type="NCBI Taxonomy" id="64838"/>
    <lineage>
        <taxon>Eukaryota</taxon>
        <taxon>Metazoa</taxon>
        <taxon>Ecdysozoa</taxon>
        <taxon>Arthropoda</taxon>
        <taxon>Hexapoda</taxon>
        <taxon>Insecta</taxon>
        <taxon>Pterygota</taxon>
        <taxon>Neoptera</taxon>
        <taxon>Endopterygota</taxon>
        <taxon>Hymenoptera</taxon>
        <taxon>Apocrita</taxon>
        <taxon>Ichneumonoidea</taxon>
        <taxon>Braconidae</taxon>
        <taxon>Opiinae</taxon>
        <taxon>Fopius</taxon>
    </lineage>
</organism>
<comment type="subcellular location">
    <subcellularLocation>
        <location evidence="1">Nucleus</location>
    </subcellularLocation>
</comment>
<dbReference type="GO" id="GO:0005634">
    <property type="term" value="C:nucleus"/>
    <property type="evidence" value="ECO:0007669"/>
    <property type="project" value="UniProtKB-SubCell"/>
</dbReference>
<dbReference type="Pfam" id="PF00010">
    <property type="entry name" value="HLH"/>
    <property type="match status" value="1"/>
</dbReference>
<dbReference type="AlphaFoldDB" id="A0A9R1TWY8"/>
<evidence type="ECO:0000256" key="4">
    <source>
        <dbReference type="ARBA" id="ARBA00023125"/>
    </source>
</evidence>
<feature type="region of interest" description="Disordered" evidence="8">
    <location>
        <begin position="541"/>
        <end position="591"/>
    </location>
</feature>
<dbReference type="SUPFAM" id="SSF47459">
    <property type="entry name" value="HLH, helix-loop-helix DNA-binding domain"/>
    <property type="match status" value="1"/>
</dbReference>
<dbReference type="GO" id="GO:0005737">
    <property type="term" value="C:cytoplasm"/>
    <property type="evidence" value="ECO:0007669"/>
    <property type="project" value="InterPro"/>
</dbReference>
<evidence type="ECO:0000259" key="10">
    <source>
        <dbReference type="PROSITE" id="PS50888"/>
    </source>
</evidence>
<feature type="domain" description="PAS" evidence="9">
    <location>
        <begin position="339"/>
        <end position="373"/>
    </location>
</feature>
<dbReference type="CDD" id="cd11391">
    <property type="entry name" value="bHLH_PAS"/>
    <property type="match status" value="1"/>
</dbReference>
<evidence type="ECO:0000259" key="9">
    <source>
        <dbReference type="PROSITE" id="PS50112"/>
    </source>
</evidence>
<gene>
    <name evidence="12" type="primary">LOC105264299</name>
</gene>
<keyword evidence="11" id="KW-1185">Reference proteome</keyword>
<dbReference type="GO" id="GO:0003700">
    <property type="term" value="F:DNA-binding transcription factor activity"/>
    <property type="evidence" value="ECO:0007669"/>
    <property type="project" value="InterPro"/>
</dbReference>
<feature type="compositionally biased region" description="Polar residues" evidence="8">
    <location>
        <begin position="578"/>
        <end position="587"/>
    </location>
</feature>
<dbReference type="GeneID" id="105264299"/>
<evidence type="ECO:0000256" key="5">
    <source>
        <dbReference type="ARBA" id="ARBA00023163"/>
    </source>
</evidence>
<dbReference type="OrthoDB" id="7788762at2759"/>
<dbReference type="Pfam" id="PF00989">
    <property type="entry name" value="PAS"/>
    <property type="match status" value="1"/>
</dbReference>
<dbReference type="InterPro" id="IPR036638">
    <property type="entry name" value="HLH_DNA-bd_sf"/>
</dbReference>
<feature type="region of interest" description="Disordered" evidence="8">
    <location>
        <begin position="55"/>
        <end position="94"/>
    </location>
</feature>
<dbReference type="SUPFAM" id="SSF55785">
    <property type="entry name" value="PYP-like sensor domain (PAS domain)"/>
    <property type="match status" value="2"/>
</dbReference>
<evidence type="ECO:0000313" key="11">
    <source>
        <dbReference type="Proteomes" id="UP000694866"/>
    </source>
</evidence>
<dbReference type="PANTHER" id="PTHR23042">
    <property type="entry name" value="CIRCADIAN PROTEIN CLOCK/ARNT/BMAL/PAS"/>
    <property type="match status" value="1"/>
</dbReference>
<feature type="compositionally biased region" description="Low complexity" evidence="8">
    <location>
        <begin position="76"/>
        <end position="88"/>
    </location>
</feature>
<dbReference type="GO" id="GO:0005667">
    <property type="term" value="C:transcription regulator complex"/>
    <property type="evidence" value="ECO:0007669"/>
    <property type="project" value="InterPro"/>
</dbReference>
<proteinExistence type="predicted"/>
<reference evidence="12" key="1">
    <citation type="submission" date="2025-08" db="UniProtKB">
        <authorList>
            <consortium name="RefSeq"/>
        </authorList>
    </citation>
    <scope>IDENTIFICATION</scope>
    <source>
        <strain evidence="12">USDA-PBARC FA_bdor</strain>
        <tissue evidence="12">Whole organism</tissue>
    </source>
</reference>
<protein>
    <submittedName>
        <fullName evidence="12">Hypoxia-inducible factor 1-alpha isoform X1</fullName>
    </submittedName>
</protein>
<dbReference type="KEGG" id="fas:105264299"/>
<dbReference type="Gene3D" id="3.30.450.20">
    <property type="entry name" value="PAS domain"/>
    <property type="match status" value="2"/>
</dbReference>
<dbReference type="InterPro" id="IPR013767">
    <property type="entry name" value="PAS_fold"/>
</dbReference>
<evidence type="ECO:0000256" key="3">
    <source>
        <dbReference type="ARBA" id="ARBA00023015"/>
    </source>
</evidence>
<dbReference type="GO" id="GO:0003677">
    <property type="term" value="F:DNA binding"/>
    <property type="evidence" value="ECO:0007669"/>
    <property type="project" value="UniProtKB-KW"/>
</dbReference>
<dbReference type="RefSeq" id="XP_011299393.1">
    <property type="nucleotide sequence ID" value="XM_011301091.1"/>
</dbReference>
<keyword evidence="3" id="KW-0805">Transcription regulation</keyword>
<keyword evidence="2" id="KW-0677">Repeat</keyword>
<evidence type="ECO:0000313" key="12">
    <source>
        <dbReference type="RefSeq" id="XP_011299393.1"/>
    </source>
</evidence>
<dbReference type="GO" id="GO:0045944">
    <property type="term" value="P:positive regulation of transcription by RNA polymerase II"/>
    <property type="evidence" value="ECO:0007669"/>
    <property type="project" value="UniProtKB-ARBA"/>
</dbReference>
<evidence type="ECO:0000256" key="7">
    <source>
        <dbReference type="SAM" id="Coils"/>
    </source>
</evidence>
<evidence type="ECO:0000256" key="1">
    <source>
        <dbReference type="ARBA" id="ARBA00004123"/>
    </source>
</evidence>
<dbReference type="InterPro" id="IPR011598">
    <property type="entry name" value="bHLH_dom"/>
</dbReference>
<feature type="region of interest" description="Disordered" evidence="8">
    <location>
        <begin position="226"/>
        <end position="250"/>
    </location>
</feature>
<feature type="compositionally biased region" description="Basic and acidic residues" evidence="8">
    <location>
        <begin position="564"/>
        <end position="574"/>
    </location>
</feature>
<keyword evidence="5" id="KW-0804">Transcription</keyword>
<dbReference type="NCBIfam" id="TIGR00229">
    <property type="entry name" value="sensory_box"/>
    <property type="match status" value="1"/>
</dbReference>
<dbReference type="Pfam" id="PF14598">
    <property type="entry name" value="PAS_11"/>
    <property type="match status" value="1"/>
</dbReference>
<evidence type="ECO:0000256" key="8">
    <source>
        <dbReference type="SAM" id="MobiDB-lite"/>
    </source>
</evidence>
<keyword evidence="4" id="KW-0238">DNA-binding</keyword>
<feature type="domain" description="PAS" evidence="9">
    <location>
        <begin position="170"/>
        <end position="227"/>
    </location>
</feature>
<dbReference type="PROSITE" id="PS50888">
    <property type="entry name" value="BHLH"/>
    <property type="match status" value="1"/>
</dbReference>
<dbReference type="PRINTS" id="PR00785">
    <property type="entry name" value="NCTRNSLOCATR"/>
</dbReference>
<feature type="domain" description="BHLH" evidence="10">
    <location>
        <begin position="82"/>
        <end position="135"/>
    </location>
</feature>
<dbReference type="SMART" id="SM00353">
    <property type="entry name" value="HLH"/>
    <property type="match status" value="1"/>
</dbReference>
<accession>A0A9R1TWY8</accession>
<dbReference type="PROSITE" id="PS50112">
    <property type="entry name" value="PAS"/>
    <property type="match status" value="2"/>
</dbReference>
<dbReference type="InterPro" id="IPR001067">
    <property type="entry name" value="Nuc_translocat"/>
</dbReference>
<name>A0A9R1TWY8_9HYME</name>
<dbReference type="CDD" id="cd00130">
    <property type="entry name" value="PAS"/>
    <property type="match status" value="2"/>
</dbReference>
<keyword evidence="6" id="KW-0539">Nucleus</keyword>
<keyword evidence="7" id="KW-0175">Coiled coil</keyword>
<dbReference type="InterPro" id="IPR000014">
    <property type="entry name" value="PAS"/>
</dbReference>
<dbReference type="Gene3D" id="4.10.280.10">
    <property type="entry name" value="Helix-loop-helix DNA-binding domain"/>
    <property type="match status" value="1"/>
</dbReference>
<dbReference type="SMART" id="SM00091">
    <property type="entry name" value="PAS"/>
    <property type="match status" value="2"/>
</dbReference>
<sequence length="839" mass="94146">MHLSDKSGFLLGNIPWIFSVENCSKMWPHQQAQYHPGVSSLTEQMDRRQYPSIMPPDTVSQTTTIHQHQREPPRESAACSSNARASRNLAEKQRRDNLNTNIAMMAAMVPVVAGSSRRQDKISILRLAAAYLRTNFALGRGSPGFLPDQFNGVDLEQVFLDSYDGNGAFVIIVTTTGNIIHVSRSVEGPLGHAPTELLGKSLFSYVHPEDHEELTRNLTLTEVLPSITDGSNQDHNSSSDDDSNPTVEPNFREQRRNFCIKIAQRTNSRGEHTQYKCFNISGVLRFADFCQKRKGNREYTSTSNDVIFVGMARLMQRRVTELSLFEATKQEYVTRHLVDGRIIFCDHRISVVAGYMSEEVSGANAFRYMHKDDVRWTMIGLKQMYDRREGFGSSCYRLLSKTGEFIYLRTHGYLEMDLKTGTFESFVCVNTLVDQDEGEKLIREMKDRYSATITNASRAIIEPELMKIQSNSAPSVEDPTQLEGVILQLISDLSSPAPVDGKFPSSPGPAPDLQSAKAAMYSDKLPPVSVQASKIVGKMIEQAGKGKGKQVKREMSNGSPASSQDEKNSEEPRRRPQAQASPNNQDSGKYRIADKVIPELDSSGADALGDVRMQVTHHVRPVISRGKDFFEIPQKPSILNSEINNGVSLIEAEDDSPYSETNSPLGHRGKPDSMVMFIKTETLDMSEESCGKRPLEEQDCELPDKRQRHEFYANEEQSDNSSLQDIMKSNPDILKMLDQIGHPINPDNDSSRDDILHLVPDQGVDETLRQTYAHLQDSIEYQGSQINELGLAFENSELQAQRENFDQLQAEHEIQKKMIKSLQQDHHSIQATVKQNVGV</sequence>
<dbReference type="InterPro" id="IPR035965">
    <property type="entry name" value="PAS-like_dom_sf"/>
</dbReference>
<evidence type="ECO:0000256" key="2">
    <source>
        <dbReference type="ARBA" id="ARBA00022737"/>
    </source>
</evidence>
<dbReference type="Proteomes" id="UP000694866">
    <property type="component" value="Unplaced"/>
</dbReference>